<dbReference type="GO" id="GO:0032259">
    <property type="term" value="P:methylation"/>
    <property type="evidence" value="ECO:0007669"/>
    <property type="project" value="UniProtKB-KW"/>
</dbReference>
<evidence type="ECO:0000256" key="2">
    <source>
        <dbReference type="ARBA" id="ARBA00022679"/>
    </source>
</evidence>
<dbReference type="InterPro" id="IPR029063">
    <property type="entry name" value="SAM-dependent_MTases_sf"/>
</dbReference>
<keyword evidence="1 4" id="KW-0489">Methyltransferase</keyword>
<feature type="domain" description="Methyltransferase" evidence="3">
    <location>
        <begin position="41"/>
        <end position="129"/>
    </location>
</feature>
<dbReference type="RefSeq" id="WP_245763915.1">
    <property type="nucleotide sequence ID" value="NZ_FOLO01000074.1"/>
</dbReference>
<evidence type="ECO:0000313" key="5">
    <source>
        <dbReference type="Proteomes" id="UP000198862"/>
    </source>
</evidence>
<dbReference type="GO" id="GO:0008168">
    <property type="term" value="F:methyltransferase activity"/>
    <property type="evidence" value="ECO:0007669"/>
    <property type="project" value="UniProtKB-KW"/>
</dbReference>
<dbReference type="AlphaFoldDB" id="A0A1I1TSS3"/>
<organism evidence="4 5">
    <name type="scientific">Pseudoalteromonas denitrificans DSM 6059</name>
    <dbReference type="NCBI Taxonomy" id="1123010"/>
    <lineage>
        <taxon>Bacteria</taxon>
        <taxon>Pseudomonadati</taxon>
        <taxon>Pseudomonadota</taxon>
        <taxon>Gammaproteobacteria</taxon>
        <taxon>Alteromonadales</taxon>
        <taxon>Pseudoalteromonadaceae</taxon>
        <taxon>Pseudoalteromonas</taxon>
    </lineage>
</organism>
<dbReference type="PANTHER" id="PTHR43861">
    <property type="entry name" value="TRANS-ACONITATE 2-METHYLTRANSFERASE-RELATED"/>
    <property type="match status" value="1"/>
</dbReference>
<evidence type="ECO:0000256" key="1">
    <source>
        <dbReference type="ARBA" id="ARBA00022603"/>
    </source>
</evidence>
<evidence type="ECO:0000313" key="4">
    <source>
        <dbReference type="EMBL" id="SFD61632.1"/>
    </source>
</evidence>
<keyword evidence="5" id="KW-1185">Reference proteome</keyword>
<dbReference type="Gene3D" id="3.40.50.150">
    <property type="entry name" value="Vaccinia Virus protein VP39"/>
    <property type="match status" value="1"/>
</dbReference>
<dbReference type="EMBL" id="FOLO01000074">
    <property type="protein sequence ID" value="SFD61632.1"/>
    <property type="molecule type" value="Genomic_DNA"/>
</dbReference>
<gene>
    <name evidence="4" type="ORF">SAMN02745724_04989</name>
</gene>
<protein>
    <submittedName>
        <fullName evidence="4">Methyltransferase domain-containing protein</fullName>
    </submittedName>
</protein>
<dbReference type="PANTHER" id="PTHR43861:SF1">
    <property type="entry name" value="TRANS-ACONITATE 2-METHYLTRANSFERASE"/>
    <property type="match status" value="1"/>
</dbReference>
<evidence type="ECO:0000259" key="3">
    <source>
        <dbReference type="Pfam" id="PF13649"/>
    </source>
</evidence>
<name>A0A1I1TSS3_9GAMM</name>
<dbReference type="CDD" id="cd02440">
    <property type="entry name" value="AdoMet_MTases"/>
    <property type="match status" value="1"/>
</dbReference>
<accession>A0A1I1TSS3</accession>
<dbReference type="Pfam" id="PF13649">
    <property type="entry name" value="Methyltransf_25"/>
    <property type="match status" value="1"/>
</dbReference>
<dbReference type="InterPro" id="IPR041698">
    <property type="entry name" value="Methyltransf_25"/>
</dbReference>
<dbReference type="STRING" id="1123010.SAMN02745724_04989"/>
<sequence>MNTNNIYYNQNAQAFSDSTFSVDMQPLYNEFLPLVFAGGYILDGGCGSARDAKAFKAQGFKVTAIDASEELVKIASQYLEQKVELKTFQQINDINKFDGIWCCASLLHVPLDELDSVFTKLSTALKTDGVLYVSFKYGEPKTTPREHNGREFTDLNEQSLNNLLANQQNLQLNKTWITGDRRAGREGEQWLNAIIVKNPKQQNTTPVGETSVLQSK</sequence>
<proteinExistence type="predicted"/>
<reference evidence="4 5" key="1">
    <citation type="submission" date="2016-10" db="EMBL/GenBank/DDBJ databases">
        <authorList>
            <person name="de Groot N.N."/>
        </authorList>
    </citation>
    <scope>NUCLEOTIDE SEQUENCE [LARGE SCALE GENOMIC DNA]</scope>
    <source>
        <strain evidence="4 5">DSM 6059</strain>
    </source>
</reference>
<dbReference type="Proteomes" id="UP000198862">
    <property type="component" value="Unassembled WGS sequence"/>
</dbReference>
<keyword evidence="2 4" id="KW-0808">Transferase</keyword>
<dbReference type="SUPFAM" id="SSF53335">
    <property type="entry name" value="S-adenosyl-L-methionine-dependent methyltransferases"/>
    <property type="match status" value="1"/>
</dbReference>